<evidence type="ECO:0000256" key="1">
    <source>
        <dbReference type="SAM" id="Phobius"/>
    </source>
</evidence>
<proteinExistence type="predicted"/>
<dbReference type="InterPro" id="IPR001107">
    <property type="entry name" value="Band_7"/>
</dbReference>
<reference evidence="3 4" key="1">
    <citation type="journal article" date="2016" name="Nat. Commun.">
        <title>Thousands of microbial genomes shed light on interconnected biogeochemical processes in an aquifer system.</title>
        <authorList>
            <person name="Anantharaman K."/>
            <person name="Brown C.T."/>
            <person name="Hug L.A."/>
            <person name="Sharon I."/>
            <person name="Castelle C.J."/>
            <person name="Probst A.J."/>
            <person name="Thomas B.C."/>
            <person name="Singh A."/>
            <person name="Wilkins M.J."/>
            <person name="Karaoz U."/>
            <person name="Brodie E.L."/>
            <person name="Williams K.H."/>
            <person name="Hubbard S.S."/>
            <person name="Banfield J.F."/>
        </authorList>
    </citation>
    <scope>NUCLEOTIDE SEQUENCE [LARGE SCALE GENOMIC DNA]</scope>
</reference>
<keyword evidence="1" id="KW-0812">Transmembrane</keyword>
<dbReference type="AlphaFoldDB" id="A0A1F5TMY2"/>
<feature type="transmembrane region" description="Helical" evidence="1">
    <location>
        <begin position="25"/>
        <end position="45"/>
    </location>
</feature>
<gene>
    <name evidence="3" type="ORF">A2531_00550</name>
</gene>
<evidence type="ECO:0000313" key="3">
    <source>
        <dbReference type="EMBL" id="OGF40325.1"/>
    </source>
</evidence>
<keyword evidence="1" id="KW-0472">Membrane</keyword>
<keyword evidence="1" id="KW-1133">Transmembrane helix</keyword>
<dbReference type="EMBL" id="MFGO01000031">
    <property type="protein sequence ID" value="OGF40325.1"/>
    <property type="molecule type" value="Genomic_DNA"/>
</dbReference>
<sequence>MFWNKKKDADGVVQTTAGGLKKGHWALRFVGFILMVPVNLIKVLFKKKAKRVEGVAGDAVSEDVENSNAESSVMALPAVLDSKEKTEEGQLEEGGDFQNTEPEPEEKKKMGLFGRIIWTLNIIGVLYFVYFLGFTVPLGPNEGAVRKNILFGISDVAVSGPGRVFRIPWLQSIVPMDCSIRYAEFIPEVKVVLGEYFDEVVPNTGLRMPNKSNTYVQVRLVVPYKPYKEPKYNKDGKLIHGGPYQLNLRTGLKTDRISKNVNNIIETEAIKFFGGLSQDGFYLPDPKNPENNYLHQKNQKLLEKLREIWAPDGIEILDCLLETFYFEDKNIEQKIFEKNLQVVEEELKTARLAQMTKEAELRRVDAEGLARVGAEKQRGLSEANAIEAEANLYFTQKSSLGLTAVNNAIASQTQQREKAVEGVGGERLIKIRKAQVMSNIMSSGIINGNPIEMITKEVK</sequence>
<protein>
    <recommendedName>
        <fullName evidence="2">Band 7 domain-containing protein</fullName>
    </recommendedName>
</protein>
<feature type="domain" description="Band 7" evidence="2">
    <location>
        <begin position="143"/>
        <end position="349"/>
    </location>
</feature>
<evidence type="ECO:0000259" key="2">
    <source>
        <dbReference type="Pfam" id="PF01145"/>
    </source>
</evidence>
<comment type="caution">
    <text evidence="3">The sequence shown here is derived from an EMBL/GenBank/DDBJ whole genome shotgun (WGS) entry which is preliminary data.</text>
</comment>
<name>A0A1F5TMY2_9BACT</name>
<organism evidence="3 4">
    <name type="scientific">Candidatus Falkowbacteria bacterium RIFOXYD2_FULL_34_120</name>
    <dbReference type="NCBI Taxonomy" id="1798007"/>
    <lineage>
        <taxon>Bacteria</taxon>
        <taxon>Candidatus Falkowiibacteriota</taxon>
    </lineage>
</organism>
<dbReference type="Pfam" id="PF01145">
    <property type="entry name" value="Band_7"/>
    <property type="match status" value="1"/>
</dbReference>
<dbReference type="Proteomes" id="UP000177579">
    <property type="component" value="Unassembled WGS sequence"/>
</dbReference>
<feature type="transmembrane region" description="Helical" evidence="1">
    <location>
        <begin position="116"/>
        <end position="138"/>
    </location>
</feature>
<accession>A0A1F5TMY2</accession>
<evidence type="ECO:0000313" key="4">
    <source>
        <dbReference type="Proteomes" id="UP000177579"/>
    </source>
</evidence>